<keyword evidence="2" id="KW-0067">ATP-binding</keyword>
<dbReference type="Pfam" id="PF00005">
    <property type="entry name" value="ABC_tran"/>
    <property type="match status" value="1"/>
</dbReference>
<dbReference type="GO" id="GO:0005524">
    <property type="term" value="F:ATP binding"/>
    <property type="evidence" value="ECO:0007669"/>
    <property type="project" value="UniProtKB-KW"/>
</dbReference>
<dbReference type="InterPro" id="IPR027417">
    <property type="entry name" value="P-loop_NTPase"/>
</dbReference>
<dbReference type="RefSeq" id="WP_422108664.1">
    <property type="nucleotide sequence ID" value="NZ_JAILTG010000002.1"/>
</dbReference>
<dbReference type="AlphaFoldDB" id="A0AAJ1J9T7"/>
<dbReference type="InterPro" id="IPR003439">
    <property type="entry name" value="ABC_transporter-like_ATP-bd"/>
</dbReference>
<dbReference type="Proteomes" id="UP001222434">
    <property type="component" value="Unassembled WGS sequence"/>
</dbReference>
<protein>
    <submittedName>
        <fullName evidence="2">ATP-binding cassette domain-containing protein</fullName>
    </submittedName>
</protein>
<feature type="domain" description="ABC transporter" evidence="1">
    <location>
        <begin position="22"/>
        <end position="53"/>
    </location>
</feature>
<dbReference type="SUPFAM" id="SSF52540">
    <property type="entry name" value="P-loop containing nucleoside triphosphate hydrolases"/>
    <property type="match status" value="1"/>
</dbReference>
<sequence length="53" mass="5802">MELALALIQNYFLKSSPSQSKKENDRIALVGYNGTGKTHLLKLLAGIEKPDEG</sequence>
<dbReference type="Gene3D" id="3.40.50.300">
    <property type="entry name" value="P-loop containing nucleotide triphosphate hydrolases"/>
    <property type="match status" value="1"/>
</dbReference>
<proteinExistence type="predicted"/>
<dbReference type="EMBL" id="JAILSO010000015">
    <property type="protein sequence ID" value="MDE1477858.1"/>
    <property type="molecule type" value="Genomic_DNA"/>
</dbReference>
<comment type="caution">
    <text evidence="2">The sequence shown here is derived from an EMBL/GenBank/DDBJ whole genome shotgun (WGS) entry which is preliminary data.</text>
</comment>
<evidence type="ECO:0000313" key="3">
    <source>
        <dbReference type="Proteomes" id="UP001222434"/>
    </source>
</evidence>
<evidence type="ECO:0000259" key="1">
    <source>
        <dbReference type="Pfam" id="PF00005"/>
    </source>
</evidence>
<accession>A0AAJ1J9T7</accession>
<reference evidence="2" key="2">
    <citation type="journal article" date="2022" name="J. Evol. Biol.">
        <title>Pre- and post-association barriers to host switching in sympatric mutualists.</title>
        <authorList>
            <person name="Dinges Z.M."/>
            <person name="Phillips R.K."/>
            <person name="Lively C.M."/>
            <person name="Bashey F."/>
        </authorList>
    </citation>
    <scope>NUCLEOTIDE SEQUENCE</scope>
    <source>
        <strain evidence="2">MC_266_E_2016</strain>
    </source>
</reference>
<evidence type="ECO:0000313" key="2">
    <source>
        <dbReference type="EMBL" id="MDE1477858.1"/>
    </source>
</evidence>
<reference evidence="2" key="1">
    <citation type="submission" date="2021-08" db="EMBL/GenBank/DDBJ databases">
        <authorList>
            <person name="Papudeshi B."/>
            <person name="Bashey-Visser F."/>
        </authorList>
    </citation>
    <scope>NUCLEOTIDE SEQUENCE</scope>
    <source>
        <strain evidence="2">MC_266_E_2016</strain>
    </source>
</reference>
<name>A0AAJ1J9T7_XENBV</name>
<keyword evidence="2" id="KW-0547">Nucleotide-binding</keyword>
<dbReference type="GO" id="GO:0016887">
    <property type="term" value="F:ATP hydrolysis activity"/>
    <property type="evidence" value="ECO:0007669"/>
    <property type="project" value="InterPro"/>
</dbReference>
<gene>
    <name evidence="2" type="ORF">KKJ01_06280</name>
</gene>
<organism evidence="2 3">
    <name type="scientific">Xenorhabdus bovienii</name>
    <name type="common">Xenorhabdus nematophila subsp. bovienii</name>
    <dbReference type="NCBI Taxonomy" id="40576"/>
    <lineage>
        <taxon>Bacteria</taxon>
        <taxon>Pseudomonadati</taxon>
        <taxon>Pseudomonadota</taxon>
        <taxon>Gammaproteobacteria</taxon>
        <taxon>Enterobacterales</taxon>
        <taxon>Morganellaceae</taxon>
        <taxon>Xenorhabdus</taxon>
    </lineage>
</organism>